<evidence type="ECO:0008006" key="12">
    <source>
        <dbReference type="Google" id="ProtNLM"/>
    </source>
</evidence>
<feature type="domain" description="MacB-like periplasmic core" evidence="9">
    <location>
        <begin position="23"/>
        <end position="210"/>
    </location>
</feature>
<dbReference type="Pfam" id="PF02687">
    <property type="entry name" value="FtsX"/>
    <property type="match status" value="1"/>
</dbReference>
<dbReference type="InterPro" id="IPR003838">
    <property type="entry name" value="ABC3_permease_C"/>
</dbReference>
<dbReference type="InterPro" id="IPR025857">
    <property type="entry name" value="MacB_PCD"/>
</dbReference>
<accession>A0A919TXE7</accession>
<dbReference type="AlphaFoldDB" id="A0A919TXE7"/>
<evidence type="ECO:0000256" key="4">
    <source>
        <dbReference type="ARBA" id="ARBA00022989"/>
    </source>
</evidence>
<feature type="transmembrane region" description="Helical" evidence="7">
    <location>
        <begin position="378"/>
        <end position="405"/>
    </location>
</feature>
<dbReference type="PANTHER" id="PTHR30572">
    <property type="entry name" value="MEMBRANE COMPONENT OF TRANSPORTER-RELATED"/>
    <property type="match status" value="1"/>
</dbReference>
<protein>
    <recommendedName>
        <fullName evidence="12">ABC transporter permease</fullName>
    </recommendedName>
</protein>
<evidence type="ECO:0000256" key="7">
    <source>
        <dbReference type="SAM" id="Phobius"/>
    </source>
</evidence>
<gene>
    <name evidence="10" type="ORF">Cch01nite_00640</name>
</gene>
<evidence type="ECO:0000313" key="10">
    <source>
        <dbReference type="EMBL" id="GIG19340.1"/>
    </source>
</evidence>
<keyword evidence="3 7" id="KW-0812">Transmembrane</keyword>
<dbReference type="Proteomes" id="UP000632740">
    <property type="component" value="Unassembled WGS sequence"/>
</dbReference>
<evidence type="ECO:0000256" key="2">
    <source>
        <dbReference type="ARBA" id="ARBA00022475"/>
    </source>
</evidence>
<evidence type="ECO:0000256" key="3">
    <source>
        <dbReference type="ARBA" id="ARBA00022692"/>
    </source>
</evidence>
<feature type="domain" description="ABC3 transporter permease C-terminal" evidence="8">
    <location>
        <begin position="291"/>
        <end position="405"/>
    </location>
</feature>
<dbReference type="EMBL" id="BONK01000001">
    <property type="protein sequence ID" value="GIG19340.1"/>
    <property type="molecule type" value="Genomic_DNA"/>
</dbReference>
<keyword evidence="4 7" id="KW-1133">Transmembrane helix</keyword>
<keyword evidence="11" id="KW-1185">Reference proteome</keyword>
<feature type="transmembrane region" description="Helical" evidence="7">
    <location>
        <begin position="331"/>
        <end position="358"/>
    </location>
</feature>
<feature type="transmembrane region" description="Helical" evidence="7">
    <location>
        <begin position="22"/>
        <end position="46"/>
    </location>
</feature>
<keyword evidence="2" id="KW-1003">Cell membrane</keyword>
<evidence type="ECO:0000256" key="5">
    <source>
        <dbReference type="ARBA" id="ARBA00023136"/>
    </source>
</evidence>
<evidence type="ECO:0000256" key="1">
    <source>
        <dbReference type="ARBA" id="ARBA00004651"/>
    </source>
</evidence>
<comment type="subcellular location">
    <subcellularLocation>
        <location evidence="1">Cell membrane</location>
        <topology evidence="1">Multi-pass membrane protein</topology>
    </subcellularLocation>
</comment>
<evidence type="ECO:0000259" key="8">
    <source>
        <dbReference type="Pfam" id="PF02687"/>
    </source>
</evidence>
<evidence type="ECO:0000259" key="9">
    <source>
        <dbReference type="Pfam" id="PF12704"/>
    </source>
</evidence>
<dbReference type="Pfam" id="PF12704">
    <property type="entry name" value="MacB_PCD"/>
    <property type="match status" value="1"/>
</dbReference>
<dbReference type="RefSeq" id="WP_203747155.1">
    <property type="nucleotide sequence ID" value="NZ_BONK01000001.1"/>
</dbReference>
<feature type="transmembrane region" description="Helical" evidence="7">
    <location>
        <begin position="286"/>
        <end position="311"/>
    </location>
</feature>
<evidence type="ECO:0000256" key="6">
    <source>
        <dbReference type="ARBA" id="ARBA00038076"/>
    </source>
</evidence>
<organism evidence="10 11">
    <name type="scientific">Cellulomonas chitinilytica</name>
    <dbReference type="NCBI Taxonomy" id="398759"/>
    <lineage>
        <taxon>Bacteria</taxon>
        <taxon>Bacillati</taxon>
        <taxon>Actinomycetota</taxon>
        <taxon>Actinomycetes</taxon>
        <taxon>Micrococcales</taxon>
        <taxon>Cellulomonadaceae</taxon>
        <taxon>Cellulomonas</taxon>
    </lineage>
</organism>
<reference evidence="10" key="1">
    <citation type="submission" date="2021-01" db="EMBL/GenBank/DDBJ databases">
        <title>Whole genome shotgun sequence of Cellulomonas chitinilytica NBRC 110799.</title>
        <authorList>
            <person name="Komaki H."/>
            <person name="Tamura T."/>
        </authorList>
    </citation>
    <scope>NUCLEOTIDE SEQUENCE</scope>
    <source>
        <strain evidence="10">NBRC 110799</strain>
    </source>
</reference>
<dbReference type="InterPro" id="IPR050250">
    <property type="entry name" value="Macrolide_Exporter_MacB"/>
</dbReference>
<proteinExistence type="inferred from homology"/>
<comment type="similarity">
    <text evidence="6">Belongs to the ABC-4 integral membrane protein family.</text>
</comment>
<dbReference type="PANTHER" id="PTHR30572:SF4">
    <property type="entry name" value="ABC TRANSPORTER PERMEASE YTRF"/>
    <property type="match status" value="1"/>
</dbReference>
<evidence type="ECO:0000313" key="11">
    <source>
        <dbReference type="Proteomes" id="UP000632740"/>
    </source>
</evidence>
<dbReference type="GO" id="GO:0022857">
    <property type="term" value="F:transmembrane transporter activity"/>
    <property type="evidence" value="ECO:0007669"/>
    <property type="project" value="TreeGrafter"/>
</dbReference>
<dbReference type="GO" id="GO:0005886">
    <property type="term" value="C:plasma membrane"/>
    <property type="evidence" value="ECO:0007669"/>
    <property type="project" value="UniProtKB-SubCell"/>
</dbReference>
<keyword evidence="5 7" id="KW-0472">Membrane</keyword>
<sequence length="415" mass="43785">MTGVVGALVEAWDELRIHKLRVLLALVGVACAVAAITGVTAAVSMLKQAFQEQTDRGMGRQVTLMVNVYPTGPDSTMTTDMDAVFAQVLDRYSIEYASRQEWTQVPARFPDGTRSLQVTAVDQDYAVINRTVPVQGRWFSDEDVEAFSPTLVVNEAFLTSLGLVDLSTHPTVLLGGEAPVRATVVGVLKNDWPQAEPMAFVLYDQLHRWIGIDGNAGPPGQVTSIASGSAMAMQSFPSMQVWVPTGAASELSDAIQHDVAATVPGWGVDVSPNGDGSDPIGRATKWVGIGVGGFALLLGGLGLVNIALVTVRYRIREIGIRRSFGATSGRVFFGVMLESVVATVVAGLVGVVIAVAIIKNIPIERVFGSQIDDMPPFPVSAALVGMACATAVGALAGIIPATVAVRVKVIDAIRY</sequence>
<comment type="caution">
    <text evidence="10">The sequence shown here is derived from an EMBL/GenBank/DDBJ whole genome shotgun (WGS) entry which is preliminary data.</text>
</comment>
<name>A0A919TXE7_9CELL</name>